<dbReference type="PATRIC" id="fig|1265738.3.peg.7391"/>
<evidence type="ECO:0000313" key="1">
    <source>
        <dbReference type="EMBL" id="EMI15674.1"/>
    </source>
</evidence>
<accession>M5RNX7</accession>
<proteinExistence type="predicted"/>
<organism evidence="1 2">
    <name type="scientific">Rhodopirellula maiorica SM1</name>
    <dbReference type="NCBI Taxonomy" id="1265738"/>
    <lineage>
        <taxon>Bacteria</taxon>
        <taxon>Pseudomonadati</taxon>
        <taxon>Planctomycetota</taxon>
        <taxon>Planctomycetia</taxon>
        <taxon>Pirellulales</taxon>
        <taxon>Pirellulaceae</taxon>
        <taxon>Novipirellula</taxon>
    </lineage>
</organism>
<protein>
    <submittedName>
        <fullName evidence="1">Uncharacterized protein</fullName>
    </submittedName>
</protein>
<gene>
    <name evidence="1" type="ORF">RMSM_07410</name>
</gene>
<dbReference type="Proteomes" id="UP000011991">
    <property type="component" value="Unassembled WGS sequence"/>
</dbReference>
<evidence type="ECO:0000313" key="2">
    <source>
        <dbReference type="Proteomes" id="UP000011991"/>
    </source>
</evidence>
<name>M5RNX7_9BACT</name>
<keyword evidence="2" id="KW-1185">Reference proteome</keyword>
<dbReference type="AlphaFoldDB" id="M5RNX7"/>
<comment type="caution">
    <text evidence="1">The sequence shown here is derived from an EMBL/GenBank/DDBJ whole genome shotgun (WGS) entry which is preliminary data.</text>
</comment>
<dbReference type="EMBL" id="ANOG01001057">
    <property type="protein sequence ID" value="EMI15674.1"/>
    <property type="molecule type" value="Genomic_DNA"/>
</dbReference>
<sequence>MLIEFSFVHAVIRDGSSWQRRELYFAKKGAESKIRNPKPKTY</sequence>
<reference evidence="1 2" key="1">
    <citation type="journal article" date="2013" name="Mar. Genomics">
        <title>Expression of sulfatases in Rhodopirellula baltica and the diversity of sulfatases in the genus Rhodopirellula.</title>
        <authorList>
            <person name="Wegner C.E."/>
            <person name="Richter-Heitmann T."/>
            <person name="Klindworth A."/>
            <person name="Klockow C."/>
            <person name="Richter M."/>
            <person name="Achstetter T."/>
            <person name="Glockner F.O."/>
            <person name="Harder J."/>
        </authorList>
    </citation>
    <scope>NUCLEOTIDE SEQUENCE [LARGE SCALE GENOMIC DNA]</scope>
    <source>
        <strain evidence="1 2">SM1</strain>
    </source>
</reference>